<proteinExistence type="predicted"/>
<dbReference type="SUPFAM" id="SSF54593">
    <property type="entry name" value="Glyoxalase/Bleomycin resistance protein/Dihydroxybiphenyl dioxygenase"/>
    <property type="match status" value="1"/>
</dbReference>
<keyword evidence="3" id="KW-1185">Reference proteome</keyword>
<dbReference type="GeneID" id="303296992"/>
<dbReference type="Gene3D" id="3.10.180.10">
    <property type="entry name" value="2,3-Dihydroxybiphenyl 1,2-Dioxygenase, domain 1"/>
    <property type="match status" value="1"/>
</dbReference>
<accession>A0ABW0FMG3</accession>
<evidence type="ECO:0000313" key="3">
    <source>
        <dbReference type="Proteomes" id="UP001595937"/>
    </source>
</evidence>
<dbReference type="PROSITE" id="PS51819">
    <property type="entry name" value="VOC"/>
    <property type="match status" value="1"/>
</dbReference>
<protein>
    <submittedName>
        <fullName evidence="2">VOC family protein</fullName>
    </submittedName>
</protein>
<dbReference type="Proteomes" id="UP001595937">
    <property type="component" value="Unassembled WGS sequence"/>
</dbReference>
<gene>
    <name evidence="2" type="ORF">ACFPK8_17620</name>
</gene>
<comment type="caution">
    <text evidence="2">The sequence shown here is derived from an EMBL/GenBank/DDBJ whole genome shotgun (WGS) entry which is preliminary data.</text>
</comment>
<dbReference type="InterPro" id="IPR004360">
    <property type="entry name" value="Glyas_Fos-R_dOase_dom"/>
</dbReference>
<name>A0ABW0FMG3_9MICO</name>
<evidence type="ECO:0000313" key="2">
    <source>
        <dbReference type="EMBL" id="MFC5299339.1"/>
    </source>
</evidence>
<dbReference type="Pfam" id="PF00903">
    <property type="entry name" value="Glyoxalase"/>
    <property type="match status" value="1"/>
</dbReference>
<dbReference type="RefSeq" id="WP_343923459.1">
    <property type="nucleotide sequence ID" value="NZ_BAAAIR010000033.1"/>
</dbReference>
<organism evidence="2 3">
    <name type="scientific">Brachybacterium tyrofermentans</name>
    <dbReference type="NCBI Taxonomy" id="47848"/>
    <lineage>
        <taxon>Bacteria</taxon>
        <taxon>Bacillati</taxon>
        <taxon>Actinomycetota</taxon>
        <taxon>Actinomycetes</taxon>
        <taxon>Micrococcales</taxon>
        <taxon>Dermabacteraceae</taxon>
        <taxon>Brachybacterium</taxon>
    </lineage>
</organism>
<evidence type="ECO:0000259" key="1">
    <source>
        <dbReference type="PROSITE" id="PS51819"/>
    </source>
</evidence>
<dbReference type="EMBL" id="JBHSLN010000087">
    <property type="protein sequence ID" value="MFC5299339.1"/>
    <property type="molecule type" value="Genomic_DNA"/>
</dbReference>
<reference evidence="3" key="1">
    <citation type="journal article" date="2019" name="Int. J. Syst. Evol. Microbiol.">
        <title>The Global Catalogue of Microorganisms (GCM) 10K type strain sequencing project: providing services to taxonomists for standard genome sequencing and annotation.</title>
        <authorList>
            <consortium name="The Broad Institute Genomics Platform"/>
            <consortium name="The Broad Institute Genome Sequencing Center for Infectious Disease"/>
            <person name="Wu L."/>
            <person name="Ma J."/>
        </authorList>
    </citation>
    <scope>NUCLEOTIDE SEQUENCE [LARGE SCALE GENOMIC DNA]</scope>
    <source>
        <strain evidence="3">CGMCC 1.16455</strain>
    </source>
</reference>
<feature type="domain" description="VOC" evidence="1">
    <location>
        <begin position="10"/>
        <end position="131"/>
    </location>
</feature>
<dbReference type="InterPro" id="IPR037523">
    <property type="entry name" value="VOC_core"/>
</dbReference>
<dbReference type="InterPro" id="IPR029068">
    <property type="entry name" value="Glyas_Bleomycin-R_OHBP_Dase"/>
</dbReference>
<sequence length="136" mass="15209">MPAPDRSPLRLHRATAQVFVTDFARALVFYRDLLGFEIVFTHGDPPFYGEVRRGDARLNLRHVDESPFVADVREQEQLLSAYITTADAGALFREFQDAGADFQETLQVKPWGATEFVVRDSDVNLLLVGTPSALPS</sequence>